<feature type="domain" description="4'-phosphopantetheinyl transferase" evidence="2">
    <location>
        <begin position="44"/>
        <end position="116"/>
    </location>
</feature>
<evidence type="ECO:0000259" key="2">
    <source>
        <dbReference type="Pfam" id="PF01648"/>
    </source>
</evidence>
<accession>A0A430FV53</accession>
<dbReference type="RefSeq" id="WP_164521006.1">
    <property type="nucleotide sequence ID" value="NZ_QXGK01000006.1"/>
</dbReference>
<name>A0A430FV53_9BIFI</name>
<dbReference type="AlphaFoldDB" id="A0A430FV53"/>
<dbReference type="Gene3D" id="3.90.470.20">
    <property type="entry name" value="4'-phosphopantetheinyl transferase domain"/>
    <property type="match status" value="1"/>
</dbReference>
<evidence type="ECO:0000313" key="4">
    <source>
        <dbReference type="Proteomes" id="UP000287470"/>
    </source>
</evidence>
<keyword evidence="4" id="KW-1185">Reference proteome</keyword>
<gene>
    <name evidence="3" type="ORF">D2E24_0869</name>
</gene>
<dbReference type="InterPro" id="IPR008278">
    <property type="entry name" value="4-PPantetheinyl_Trfase_dom"/>
</dbReference>
<dbReference type="SUPFAM" id="SSF56214">
    <property type="entry name" value="4'-phosphopantetheinyl transferase"/>
    <property type="match status" value="1"/>
</dbReference>
<sequence>MNGVIQEMTRIQHDGYGRPHIDGIAGCSVSHADGFTALAVSRHPIGVDIEVLRPVNAWDLWPYCTERERGMMRAVDSMQERAHVALTMWTRKEAVLKLLGCGLRVPPECVDVSGPHVDITAALHAMRHDEDLTQLAEEICHRSVEVCSWECPVSTDVREVADGPKSVGTTVLLSIARYAAYPQEKADSMPVRLVSDVSEPSMICGAWSTA</sequence>
<reference evidence="3 4" key="1">
    <citation type="submission" date="2018-09" db="EMBL/GenBank/DDBJ databases">
        <title>Characterization of the phylogenetic diversity of five novel species belonging to the genus Bifidobacterium.</title>
        <authorList>
            <person name="Lugli G.A."/>
            <person name="Duranti S."/>
            <person name="Milani C."/>
        </authorList>
    </citation>
    <scope>NUCLEOTIDE SEQUENCE [LARGE SCALE GENOMIC DNA]</scope>
    <source>
        <strain evidence="3 4">2033B</strain>
    </source>
</reference>
<proteinExistence type="predicted"/>
<keyword evidence="1 3" id="KW-0808">Transferase</keyword>
<organism evidence="3 4">
    <name type="scientific">Bifidobacterium samirii</name>
    <dbReference type="NCBI Taxonomy" id="2306974"/>
    <lineage>
        <taxon>Bacteria</taxon>
        <taxon>Bacillati</taxon>
        <taxon>Actinomycetota</taxon>
        <taxon>Actinomycetes</taxon>
        <taxon>Bifidobacteriales</taxon>
        <taxon>Bifidobacteriaceae</taxon>
        <taxon>Bifidobacterium</taxon>
    </lineage>
</organism>
<dbReference type="Pfam" id="PF01648">
    <property type="entry name" value="ACPS"/>
    <property type="match status" value="1"/>
</dbReference>
<evidence type="ECO:0000313" key="3">
    <source>
        <dbReference type="EMBL" id="RSX57276.1"/>
    </source>
</evidence>
<protein>
    <submittedName>
        <fullName evidence="3">4'-phosphopantetheinyl transferase</fullName>
    </submittedName>
</protein>
<evidence type="ECO:0000256" key="1">
    <source>
        <dbReference type="ARBA" id="ARBA00022679"/>
    </source>
</evidence>
<comment type="caution">
    <text evidence="3">The sequence shown here is derived from an EMBL/GenBank/DDBJ whole genome shotgun (WGS) entry which is preliminary data.</text>
</comment>
<dbReference type="GO" id="GO:0000287">
    <property type="term" value="F:magnesium ion binding"/>
    <property type="evidence" value="ECO:0007669"/>
    <property type="project" value="InterPro"/>
</dbReference>
<dbReference type="Proteomes" id="UP000287470">
    <property type="component" value="Unassembled WGS sequence"/>
</dbReference>
<dbReference type="InterPro" id="IPR037143">
    <property type="entry name" value="4-PPantetheinyl_Trfase_dom_sf"/>
</dbReference>
<dbReference type="EMBL" id="QXGK01000006">
    <property type="protein sequence ID" value="RSX57276.1"/>
    <property type="molecule type" value="Genomic_DNA"/>
</dbReference>
<dbReference type="GO" id="GO:0008897">
    <property type="term" value="F:holo-[acyl-carrier-protein] synthase activity"/>
    <property type="evidence" value="ECO:0007669"/>
    <property type="project" value="InterPro"/>
</dbReference>